<feature type="transmembrane region" description="Helical" evidence="2">
    <location>
        <begin position="753"/>
        <end position="771"/>
    </location>
</feature>
<dbReference type="Proteomes" id="UP000664209">
    <property type="component" value="Unassembled WGS sequence"/>
</dbReference>
<feature type="transmembrane region" description="Helical" evidence="2">
    <location>
        <begin position="455"/>
        <end position="477"/>
    </location>
</feature>
<dbReference type="RefSeq" id="WP_208055165.1">
    <property type="nucleotide sequence ID" value="NZ_JAGEMK010000002.1"/>
</dbReference>
<organism evidence="4 5">
    <name type="scientific">Actinotalea soli</name>
    <dbReference type="NCBI Taxonomy" id="2819234"/>
    <lineage>
        <taxon>Bacteria</taxon>
        <taxon>Bacillati</taxon>
        <taxon>Actinomycetota</taxon>
        <taxon>Actinomycetes</taxon>
        <taxon>Micrococcales</taxon>
        <taxon>Cellulomonadaceae</taxon>
        <taxon>Actinotalea</taxon>
    </lineage>
</organism>
<reference evidence="4" key="1">
    <citation type="submission" date="2021-03" db="EMBL/GenBank/DDBJ databases">
        <title>Actinotalea soli sp. nov., isolated from soil.</title>
        <authorList>
            <person name="Ping W."/>
            <person name="Zhang J."/>
        </authorList>
    </citation>
    <scope>NUCLEOTIDE SEQUENCE</scope>
    <source>
        <strain evidence="4">BY-33</strain>
    </source>
</reference>
<keyword evidence="2" id="KW-0812">Transmembrane</keyword>
<protein>
    <submittedName>
        <fullName evidence="4">Uncharacterized protein</fullName>
    </submittedName>
</protein>
<dbReference type="EMBL" id="JAGEMK010000002">
    <property type="protein sequence ID" value="MBO1751516.1"/>
    <property type="molecule type" value="Genomic_DNA"/>
</dbReference>
<comment type="caution">
    <text evidence="4">The sequence shown here is derived from an EMBL/GenBank/DDBJ whole genome shotgun (WGS) entry which is preliminary data.</text>
</comment>
<feature type="transmembrane region" description="Helical" evidence="2">
    <location>
        <begin position="700"/>
        <end position="720"/>
    </location>
</feature>
<evidence type="ECO:0000256" key="1">
    <source>
        <dbReference type="SAM" id="MobiDB-lite"/>
    </source>
</evidence>
<keyword evidence="5" id="KW-1185">Reference proteome</keyword>
<sequence>MPRPPALLGVLVLLMGILLPASGATAAPAATPLAVDPAETQGQQEGPAVVLVGTAGLRWDDVHTLSTPALWDLSRDASIGTVAARSIRSSACPADGWLAVSAGSRAGDLPGEGYGECRTLVTPLAGGAVPGWDSYEASAAEESYDPVLGLLGQTLDDAGVPATGFGPGAAIALADQQGQVVGDHLPVPADAAGLTDAVGTALETSRLVVVDAGTVRDTGRATIARRDSLLGIETEDDPAQDEASADEEPLEPAPTGEEPAGPDVISEPTRAEQVQPVDARVGAVLEAAHRADQEVVVLVVSLADSGTVARMQLAAALGPAPGGGEYRESLLASSSTRQDGMLQTTDVTPTLLHLLDLSDEVPLGALVGAPVRPVPAAESANARFTAVLDIDQHSLAVRPLTPTSYTLLIVVNLVFYAVVTLGLNARVMGATRRLVARLRPGRPARTEGLIRHPRAVLHGLRTAGVVVGSFPVATMLANLSPWWRAPSPGWALTGLVAGWMVAVSAVALLPRWRSPLLAPAAVVASATALVLLIDVMLGAPLQISAPLGVQPVVAGRFYGFNNTAFALFAASVLISAVAVADPLVRAGRRRLAGVLVGVIGAVATVVNGMPGLGSDFGGPPALVPAFAILALMAAGVRLSWWRVVGVLGGAAVVVISFAVIDWLRPAAERTHLGRFVETVLDGGVWGVVSRKLAQNLANLGGTWLTLLAIAGIALVVLVLVRPLRFAASAPDGGPFGWLSSGAPLTSLGTEAPMLRPGVIALAIALGIGFAVNDSGIVIPALGVSIAVPLLVTICASWLLEMRARRTEPVGAADPA</sequence>
<evidence type="ECO:0000256" key="2">
    <source>
        <dbReference type="SAM" id="Phobius"/>
    </source>
</evidence>
<feature type="transmembrane region" description="Helical" evidence="2">
    <location>
        <begin position="516"/>
        <end position="537"/>
    </location>
</feature>
<dbReference type="AlphaFoldDB" id="A0A939LNZ6"/>
<feature type="compositionally biased region" description="Acidic residues" evidence="1">
    <location>
        <begin position="233"/>
        <end position="250"/>
    </location>
</feature>
<evidence type="ECO:0000256" key="3">
    <source>
        <dbReference type="SAM" id="SignalP"/>
    </source>
</evidence>
<keyword evidence="2" id="KW-0472">Membrane</keyword>
<keyword evidence="2" id="KW-1133">Transmembrane helix</keyword>
<feature type="transmembrane region" description="Helical" evidence="2">
    <location>
        <begin position="643"/>
        <end position="663"/>
    </location>
</feature>
<proteinExistence type="predicted"/>
<feature type="transmembrane region" description="Helical" evidence="2">
    <location>
        <begin position="616"/>
        <end position="636"/>
    </location>
</feature>
<gene>
    <name evidence="4" type="ORF">J4G33_06825</name>
</gene>
<feature type="compositionally biased region" description="Low complexity" evidence="1">
    <location>
        <begin position="253"/>
        <end position="262"/>
    </location>
</feature>
<feature type="transmembrane region" description="Helical" evidence="2">
    <location>
        <begin position="405"/>
        <end position="423"/>
    </location>
</feature>
<feature type="signal peptide" evidence="3">
    <location>
        <begin position="1"/>
        <end position="26"/>
    </location>
</feature>
<keyword evidence="3" id="KW-0732">Signal</keyword>
<feature type="chain" id="PRO_5037543768" evidence="3">
    <location>
        <begin position="27"/>
        <end position="815"/>
    </location>
</feature>
<feature type="transmembrane region" description="Helical" evidence="2">
    <location>
        <begin position="489"/>
        <end position="509"/>
    </location>
</feature>
<evidence type="ECO:0000313" key="4">
    <source>
        <dbReference type="EMBL" id="MBO1751516.1"/>
    </source>
</evidence>
<feature type="transmembrane region" description="Helical" evidence="2">
    <location>
        <begin position="777"/>
        <end position="799"/>
    </location>
</feature>
<feature type="transmembrane region" description="Helical" evidence="2">
    <location>
        <begin position="557"/>
        <end position="579"/>
    </location>
</feature>
<name>A0A939LNZ6_9CELL</name>
<feature type="transmembrane region" description="Helical" evidence="2">
    <location>
        <begin position="591"/>
        <end position="610"/>
    </location>
</feature>
<evidence type="ECO:0000313" key="5">
    <source>
        <dbReference type="Proteomes" id="UP000664209"/>
    </source>
</evidence>
<feature type="region of interest" description="Disordered" evidence="1">
    <location>
        <begin position="227"/>
        <end position="273"/>
    </location>
</feature>
<accession>A0A939LNZ6</accession>